<dbReference type="Pfam" id="PF00108">
    <property type="entry name" value="Thiolase_N"/>
    <property type="match status" value="1"/>
</dbReference>
<name>A0A506U3W7_9HYPH</name>
<dbReference type="InterPro" id="IPR020616">
    <property type="entry name" value="Thiolase_N"/>
</dbReference>
<evidence type="ECO:0000313" key="14">
    <source>
        <dbReference type="Proteomes" id="UP000318801"/>
    </source>
</evidence>
<dbReference type="NCBIfam" id="TIGR01930">
    <property type="entry name" value="AcCoA-C-Actrans"/>
    <property type="match status" value="1"/>
</dbReference>
<evidence type="ECO:0000256" key="4">
    <source>
        <dbReference type="ARBA" id="ARBA00022679"/>
    </source>
</evidence>
<dbReference type="PROSITE" id="PS00737">
    <property type="entry name" value="THIOLASE_2"/>
    <property type="match status" value="1"/>
</dbReference>
<feature type="domain" description="Thiolase C-terminal" evidence="12">
    <location>
        <begin position="255"/>
        <end position="377"/>
    </location>
</feature>
<dbReference type="FunFam" id="3.40.47.10:FF:000010">
    <property type="entry name" value="Acetyl-CoA acetyltransferase (Thiolase)"/>
    <property type="match status" value="1"/>
</dbReference>
<evidence type="ECO:0000256" key="10">
    <source>
        <dbReference type="RuleBase" id="RU003557"/>
    </source>
</evidence>
<comment type="pathway">
    <text evidence="1">Biopolymer metabolism; poly-(R)-3-hydroxybutanoate biosynthesis.</text>
</comment>
<dbReference type="AlphaFoldDB" id="A0A506U3W7"/>
<evidence type="ECO:0000256" key="2">
    <source>
        <dbReference type="ARBA" id="ARBA00005189"/>
    </source>
</evidence>
<keyword evidence="5" id="KW-0583">PHB biosynthesis</keyword>
<dbReference type="Proteomes" id="UP000318801">
    <property type="component" value="Unassembled WGS sequence"/>
</dbReference>
<evidence type="ECO:0000256" key="5">
    <source>
        <dbReference type="ARBA" id="ARBA00022752"/>
    </source>
</evidence>
<keyword evidence="6 10" id="KW-0012">Acyltransferase</keyword>
<dbReference type="OrthoDB" id="9764638at2"/>
<comment type="pathway">
    <text evidence="7">Metabolic intermediate biosynthesis; (R)-mevalonate biosynthesis; (R)-mevalonate from acetyl-CoA: step 1/3.</text>
</comment>
<sequence>MINVVIAGYQRSPFTLAQKGDLKRVRPDDLAAQVIKGLIERTGVDPEHVEDLILGCAFPEAEQGFNLARMLVLMADLPLSVGGVTVNRYCGSSMQSIHMAAGQIQLGAGEVFICAGVESMSRVPMMGYNPLPNPSLAAKMPAAYMGMGDTAENVARRWQISRTEQEAFAVLSHEKAAAAQAQGRLQDEIVAIGSNGSAVSEDGCIRAGTTAEILAGLKPAFQEDGSVTAGTSSPLTDGASAVLVCSEDYALKHGLTPLARIASVGIAGCAPDVMGIGPVGATKKAIARAGIAIDDLDVVELNEAFASQAIACMRELALKDEAVNIDGGAIALGHPLGATGARIVGKAASLLARDGGRFALATQCIGGGQGIATVLERV</sequence>
<protein>
    <recommendedName>
        <fullName evidence="8">Beta-ketothiolase</fullName>
    </recommendedName>
</protein>
<dbReference type="PROSITE" id="PS00098">
    <property type="entry name" value="THIOLASE_1"/>
    <property type="match status" value="1"/>
</dbReference>
<evidence type="ECO:0000256" key="9">
    <source>
        <dbReference type="PIRSR" id="PIRSR000429-1"/>
    </source>
</evidence>
<dbReference type="GO" id="GO:0005737">
    <property type="term" value="C:cytoplasm"/>
    <property type="evidence" value="ECO:0007669"/>
    <property type="project" value="UniProtKB-ARBA"/>
</dbReference>
<comment type="pathway">
    <text evidence="2">Lipid metabolism.</text>
</comment>
<dbReference type="InterPro" id="IPR020613">
    <property type="entry name" value="Thiolase_CS"/>
</dbReference>
<dbReference type="InterPro" id="IPR016039">
    <property type="entry name" value="Thiolase-like"/>
</dbReference>
<evidence type="ECO:0000256" key="1">
    <source>
        <dbReference type="ARBA" id="ARBA00004683"/>
    </source>
</evidence>
<comment type="similarity">
    <text evidence="3 10">Belongs to the thiolase-like superfamily. Thiolase family.</text>
</comment>
<dbReference type="GO" id="GO:0003988">
    <property type="term" value="F:acetyl-CoA C-acyltransferase activity"/>
    <property type="evidence" value="ECO:0007669"/>
    <property type="project" value="UniProtKB-ARBA"/>
</dbReference>
<evidence type="ECO:0000259" key="12">
    <source>
        <dbReference type="Pfam" id="PF02803"/>
    </source>
</evidence>
<keyword evidence="4 10" id="KW-0808">Transferase</keyword>
<comment type="caution">
    <text evidence="13">The sequence shown here is derived from an EMBL/GenBank/DDBJ whole genome shotgun (WGS) entry which is preliminary data.</text>
</comment>
<evidence type="ECO:0000256" key="7">
    <source>
        <dbReference type="ARBA" id="ARBA00037924"/>
    </source>
</evidence>
<evidence type="ECO:0000256" key="8">
    <source>
        <dbReference type="ARBA" id="ARBA00080155"/>
    </source>
</evidence>
<dbReference type="CDD" id="cd00751">
    <property type="entry name" value="thiolase"/>
    <property type="match status" value="1"/>
</dbReference>
<dbReference type="InterPro" id="IPR050215">
    <property type="entry name" value="Thiolase-like_sf_Thiolase"/>
</dbReference>
<feature type="active site" description="Proton acceptor" evidence="9">
    <location>
        <position position="364"/>
    </location>
</feature>
<dbReference type="GO" id="GO:0006635">
    <property type="term" value="P:fatty acid beta-oxidation"/>
    <property type="evidence" value="ECO:0007669"/>
    <property type="project" value="TreeGrafter"/>
</dbReference>
<dbReference type="GO" id="GO:0042619">
    <property type="term" value="P:poly-hydroxybutyrate biosynthetic process"/>
    <property type="evidence" value="ECO:0007669"/>
    <property type="project" value="UniProtKB-KW"/>
</dbReference>
<reference evidence="13 14" key="1">
    <citation type="submission" date="2019-06" db="EMBL/GenBank/DDBJ databases">
        <authorList>
            <person name="Li M."/>
        </authorList>
    </citation>
    <scope>NUCLEOTIDE SEQUENCE [LARGE SCALE GENOMIC DNA]</scope>
    <source>
        <strain evidence="13 14">BGMRC2036</strain>
    </source>
</reference>
<dbReference type="InterPro" id="IPR002155">
    <property type="entry name" value="Thiolase"/>
</dbReference>
<dbReference type="RefSeq" id="WP_141149760.1">
    <property type="nucleotide sequence ID" value="NZ_VHLG01000010.1"/>
</dbReference>
<evidence type="ECO:0000313" key="13">
    <source>
        <dbReference type="EMBL" id="TPW29083.1"/>
    </source>
</evidence>
<feature type="active site" description="Acyl-thioester intermediate" evidence="9">
    <location>
        <position position="90"/>
    </location>
</feature>
<proteinExistence type="inferred from homology"/>
<organism evidence="13 14">
    <name type="scientific">Martelella alba</name>
    <dbReference type="NCBI Taxonomy" id="2590451"/>
    <lineage>
        <taxon>Bacteria</taxon>
        <taxon>Pseudomonadati</taxon>
        <taxon>Pseudomonadota</taxon>
        <taxon>Alphaproteobacteria</taxon>
        <taxon>Hyphomicrobiales</taxon>
        <taxon>Aurantimonadaceae</taxon>
        <taxon>Martelella</taxon>
    </lineage>
</organism>
<dbReference type="PANTHER" id="PTHR43853:SF21">
    <property type="entry name" value="STEROID 3-KETOACYL-COA THIOLASE"/>
    <property type="match status" value="1"/>
</dbReference>
<dbReference type="InterPro" id="IPR020617">
    <property type="entry name" value="Thiolase_C"/>
</dbReference>
<accession>A0A506U3W7</accession>
<dbReference type="PANTHER" id="PTHR43853">
    <property type="entry name" value="3-KETOACYL-COA THIOLASE, PEROXISOMAL"/>
    <property type="match status" value="1"/>
</dbReference>
<dbReference type="SUPFAM" id="SSF53901">
    <property type="entry name" value="Thiolase-like"/>
    <property type="match status" value="2"/>
</dbReference>
<feature type="active site" description="Proton acceptor" evidence="9">
    <location>
        <position position="334"/>
    </location>
</feature>
<dbReference type="GO" id="GO:0010124">
    <property type="term" value="P:phenylacetate catabolic process"/>
    <property type="evidence" value="ECO:0007669"/>
    <property type="project" value="TreeGrafter"/>
</dbReference>
<dbReference type="PIRSF" id="PIRSF000429">
    <property type="entry name" value="Ac-CoA_Ac_transf"/>
    <property type="match status" value="1"/>
</dbReference>
<evidence type="ECO:0000256" key="6">
    <source>
        <dbReference type="ARBA" id="ARBA00023315"/>
    </source>
</evidence>
<keyword evidence="14" id="KW-1185">Reference proteome</keyword>
<dbReference type="Pfam" id="PF02803">
    <property type="entry name" value="Thiolase_C"/>
    <property type="match status" value="1"/>
</dbReference>
<gene>
    <name evidence="13" type="ORF">FJU08_14600</name>
</gene>
<dbReference type="EMBL" id="VHLG01000010">
    <property type="protein sequence ID" value="TPW29083.1"/>
    <property type="molecule type" value="Genomic_DNA"/>
</dbReference>
<dbReference type="Gene3D" id="3.40.47.10">
    <property type="match status" value="1"/>
</dbReference>
<evidence type="ECO:0000259" key="11">
    <source>
        <dbReference type="Pfam" id="PF00108"/>
    </source>
</evidence>
<evidence type="ECO:0000256" key="3">
    <source>
        <dbReference type="ARBA" id="ARBA00010982"/>
    </source>
</evidence>
<feature type="domain" description="Thiolase N-terminal" evidence="11">
    <location>
        <begin position="4"/>
        <end position="248"/>
    </location>
</feature>
<dbReference type="InterPro" id="IPR020615">
    <property type="entry name" value="Thiolase_acyl_enz_int_AS"/>
</dbReference>